<dbReference type="AlphaFoldDB" id="A0A4Q0S5V3"/>
<organism evidence="2 3">
    <name type="scientific">Bradyrhizobium nanningense</name>
    <dbReference type="NCBI Taxonomy" id="1325118"/>
    <lineage>
        <taxon>Bacteria</taxon>
        <taxon>Pseudomonadati</taxon>
        <taxon>Pseudomonadota</taxon>
        <taxon>Alphaproteobacteria</taxon>
        <taxon>Hyphomicrobiales</taxon>
        <taxon>Nitrobacteraceae</taxon>
        <taxon>Bradyrhizobium</taxon>
    </lineage>
</organism>
<reference evidence="2 3" key="1">
    <citation type="submission" date="2015-04" db="EMBL/GenBank/DDBJ databases">
        <title>Comparative genomics of rhizobia nodulating Arachis hypogaea in China.</title>
        <authorList>
            <person name="Li Y."/>
        </authorList>
    </citation>
    <scope>NUCLEOTIDE SEQUENCE [LARGE SCALE GENOMIC DNA]</scope>
    <source>
        <strain evidence="2 3">CCBAU 51757</strain>
    </source>
</reference>
<dbReference type="Pfam" id="PF18870">
    <property type="entry name" value="HEPN_RES_NTD1"/>
    <property type="match status" value="1"/>
</dbReference>
<proteinExistence type="predicted"/>
<evidence type="ECO:0000259" key="1">
    <source>
        <dbReference type="SMART" id="SM00953"/>
    </source>
</evidence>
<dbReference type="Pfam" id="PF08808">
    <property type="entry name" value="RES"/>
    <property type="match status" value="1"/>
</dbReference>
<keyword evidence="3" id="KW-1185">Reference proteome</keyword>
<feature type="domain" description="RES" evidence="1">
    <location>
        <begin position="239"/>
        <end position="396"/>
    </location>
</feature>
<sequence length="501" mass="56756">MDQARWADRGNIVHSEDIEELKLKHICHTCIGEQHLSDEVRTKGKRGKCSYCEKTRRTFTLDEVAGRVATAFEQHYYRTSDQPNDYEHMLQRDKELSYEWSRHGDDVVYAIQNAAEITEDAARDIQSILEEDHSDFDSAAMGEETEFASGSYYQEKNVSDSAWREEWRRFENSLKTEARFFSRTAAAHLAAIFDGIDELRTGEGQPLVVDAGPETDFHTLFRARVFQSDDKLDLAMSRPDQQLGSPPALLAAAGRMNARGISVFYGANDPKAAIAEVRPPVGSKVAVAQFEIIRKLRLLDLTVLKNVQIRGSIFDFNFARRLERAQFLKSLSGRITQPVMPDDEPFEYLATQAVADFLATESSVPIDGIIFPSVQVAEDLLNVVLFHKAARVETMEIPNGTQIRASTGHSSNEGWEDDYSVIEEVPPALKVVKEQKDTPAWPDFAAMPALADREIGSDQREPALRVMPDSVWVHHVEGVVFKTDEYQIRRLRWEKDDRSPF</sequence>
<dbReference type="SMART" id="SM00953">
    <property type="entry name" value="RES"/>
    <property type="match status" value="1"/>
</dbReference>
<protein>
    <recommendedName>
        <fullName evidence="1">RES domain-containing protein</fullName>
    </recommendedName>
</protein>
<accession>A0A4Q0S5V3</accession>
<evidence type="ECO:0000313" key="3">
    <source>
        <dbReference type="Proteomes" id="UP000289546"/>
    </source>
</evidence>
<dbReference type="Proteomes" id="UP000289546">
    <property type="component" value="Unassembled WGS sequence"/>
</dbReference>
<comment type="caution">
    <text evidence="2">The sequence shown here is derived from an EMBL/GenBank/DDBJ whole genome shotgun (WGS) entry which is preliminary data.</text>
</comment>
<dbReference type="EMBL" id="LBJQ01000060">
    <property type="protein sequence ID" value="RXH31128.1"/>
    <property type="molecule type" value="Genomic_DNA"/>
</dbReference>
<evidence type="ECO:0000313" key="2">
    <source>
        <dbReference type="EMBL" id="RXH31128.1"/>
    </source>
</evidence>
<gene>
    <name evidence="2" type="ORF">XH99_11045</name>
</gene>
<name>A0A4Q0S5V3_9BRAD</name>
<dbReference type="InterPro" id="IPR014914">
    <property type="entry name" value="RES_dom"/>
</dbReference>
<dbReference type="InterPro" id="IPR041206">
    <property type="entry name" value="HEPN/RES_NTD1"/>
</dbReference>